<sequence length="82" mass="8702">METRVGVTGRFVPLGGAEEDDISTNGLVERRQGSVCSYYGWWNGEGVLTPVASLWLVTVGVGKGGSRVWGTDGTLGLVRFLA</sequence>
<organism evidence="1 2">
    <name type="scientific">Circinella minor</name>
    <dbReference type="NCBI Taxonomy" id="1195481"/>
    <lineage>
        <taxon>Eukaryota</taxon>
        <taxon>Fungi</taxon>
        <taxon>Fungi incertae sedis</taxon>
        <taxon>Mucoromycota</taxon>
        <taxon>Mucoromycotina</taxon>
        <taxon>Mucoromycetes</taxon>
        <taxon>Mucorales</taxon>
        <taxon>Lichtheimiaceae</taxon>
        <taxon>Circinella</taxon>
    </lineage>
</organism>
<protein>
    <submittedName>
        <fullName evidence="1">Uncharacterized protein</fullName>
    </submittedName>
</protein>
<dbReference type="EMBL" id="JAEPRB010000620">
    <property type="protein sequence ID" value="KAG2214227.1"/>
    <property type="molecule type" value="Genomic_DNA"/>
</dbReference>
<gene>
    <name evidence="1" type="ORF">INT45_003391</name>
</gene>
<keyword evidence="2" id="KW-1185">Reference proteome</keyword>
<dbReference type="Proteomes" id="UP000646827">
    <property type="component" value="Unassembled WGS sequence"/>
</dbReference>
<evidence type="ECO:0000313" key="1">
    <source>
        <dbReference type="EMBL" id="KAG2214227.1"/>
    </source>
</evidence>
<dbReference type="OrthoDB" id="2299303at2759"/>
<reference evidence="1 2" key="1">
    <citation type="submission" date="2020-12" db="EMBL/GenBank/DDBJ databases">
        <title>Metabolic potential, ecology and presence of endohyphal bacteria is reflected in genomic diversity of Mucoromycotina.</title>
        <authorList>
            <person name="Muszewska A."/>
            <person name="Okrasinska A."/>
            <person name="Steczkiewicz K."/>
            <person name="Drgas O."/>
            <person name="Orlowska M."/>
            <person name="Perlinska-Lenart U."/>
            <person name="Aleksandrzak-Piekarczyk T."/>
            <person name="Szatraj K."/>
            <person name="Zielenkiewicz U."/>
            <person name="Pilsyk S."/>
            <person name="Malc E."/>
            <person name="Mieczkowski P."/>
            <person name="Kruszewska J.S."/>
            <person name="Biernat P."/>
            <person name="Pawlowska J."/>
        </authorList>
    </citation>
    <scope>NUCLEOTIDE SEQUENCE [LARGE SCALE GENOMIC DNA]</scope>
    <source>
        <strain evidence="1 2">CBS 142.35</strain>
    </source>
</reference>
<proteinExistence type="predicted"/>
<dbReference type="AlphaFoldDB" id="A0A8H7RQ62"/>
<comment type="caution">
    <text evidence="1">The sequence shown here is derived from an EMBL/GenBank/DDBJ whole genome shotgun (WGS) entry which is preliminary data.</text>
</comment>
<evidence type="ECO:0000313" key="2">
    <source>
        <dbReference type="Proteomes" id="UP000646827"/>
    </source>
</evidence>
<name>A0A8H7RQ62_9FUNG</name>
<accession>A0A8H7RQ62</accession>